<evidence type="ECO:0000259" key="2">
    <source>
        <dbReference type="Pfam" id="PF23584"/>
    </source>
</evidence>
<dbReference type="OrthoDB" id="4796490at2759"/>
<dbReference type="AlphaFoldDB" id="A0A4U6XSA7"/>
<keyword evidence="4" id="KW-1185">Reference proteome</keyword>
<reference evidence="3 4" key="1">
    <citation type="journal article" date="2019" name="PLoS ONE">
        <title>Comparative genome analysis indicates high evolutionary potential of pathogenicity genes in Colletotrichum tanaceti.</title>
        <authorList>
            <person name="Lelwala R.V."/>
            <person name="Korhonen P.K."/>
            <person name="Young N.D."/>
            <person name="Scott J.B."/>
            <person name="Ades P.A."/>
            <person name="Gasser R.B."/>
            <person name="Taylor P.W.J."/>
        </authorList>
    </citation>
    <scope>NUCLEOTIDE SEQUENCE [LARGE SCALE GENOMIC DNA]</scope>
    <source>
        <strain evidence="3">BRIP57314</strain>
    </source>
</reference>
<dbReference type="InterPro" id="IPR055560">
    <property type="entry name" value="DUF7136"/>
</dbReference>
<dbReference type="EMBL" id="PJEX01000020">
    <property type="protein sequence ID" value="TKW58701.1"/>
    <property type="molecule type" value="Genomic_DNA"/>
</dbReference>
<name>A0A4U6XSA7_9PEZI</name>
<feature type="chain" id="PRO_5020587127" description="DUF7136 domain-containing protein" evidence="1">
    <location>
        <begin position="24"/>
        <end position="261"/>
    </location>
</feature>
<gene>
    <name evidence="3" type="ORF">CTA1_3182</name>
</gene>
<sequence>MLSHRISWLAATLLASCSQLARAQLPADALELDLVFPRDDGKYGETANGYPVLLNVQNPDVAYKYGYNFVWDIYSRNKNSYMRTAAHGIMGASIGNESTFGNGPHLEVGRTGHLAPGDYTFAWVVGMGAQCEFTQQPAYSEYNLNPRIANGSFDFVVESDGREPTFTKTCPTAIGSMSYASTTTYNSEATSVCAVTASVTHDAQPCSATVSDDQATSVYSALGYAAAATGSSKGAASRTSRQPASQIALFAGLVAAVAILA</sequence>
<dbReference type="Proteomes" id="UP000310108">
    <property type="component" value="Unassembled WGS sequence"/>
</dbReference>
<evidence type="ECO:0000313" key="3">
    <source>
        <dbReference type="EMBL" id="TKW58701.1"/>
    </source>
</evidence>
<proteinExistence type="predicted"/>
<evidence type="ECO:0000313" key="4">
    <source>
        <dbReference type="Proteomes" id="UP000310108"/>
    </source>
</evidence>
<keyword evidence="1" id="KW-0732">Signal</keyword>
<feature type="domain" description="DUF7136" evidence="2">
    <location>
        <begin position="28"/>
        <end position="230"/>
    </location>
</feature>
<feature type="signal peptide" evidence="1">
    <location>
        <begin position="1"/>
        <end position="23"/>
    </location>
</feature>
<comment type="caution">
    <text evidence="3">The sequence shown here is derived from an EMBL/GenBank/DDBJ whole genome shotgun (WGS) entry which is preliminary data.</text>
</comment>
<accession>A0A4U6XSA7</accession>
<dbReference type="Pfam" id="PF23584">
    <property type="entry name" value="DUF7136"/>
    <property type="match status" value="1"/>
</dbReference>
<evidence type="ECO:0000256" key="1">
    <source>
        <dbReference type="SAM" id="SignalP"/>
    </source>
</evidence>
<dbReference type="PROSITE" id="PS51257">
    <property type="entry name" value="PROKAR_LIPOPROTEIN"/>
    <property type="match status" value="1"/>
</dbReference>
<protein>
    <recommendedName>
        <fullName evidence="2">DUF7136 domain-containing protein</fullName>
    </recommendedName>
</protein>
<organism evidence="3 4">
    <name type="scientific">Colletotrichum tanaceti</name>
    <dbReference type="NCBI Taxonomy" id="1306861"/>
    <lineage>
        <taxon>Eukaryota</taxon>
        <taxon>Fungi</taxon>
        <taxon>Dikarya</taxon>
        <taxon>Ascomycota</taxon>
        <taxon>Pezizomycotina</taxon>
        <taxon>Sordariomycetes</taxon>
        <taxon>Hypocreomycetidae</taxon>
        <taxon>Glomerellales</taxon>
        <taxon>Glomerellaceae</taxon>
        <taxon>Colletotrichum</taxon>
        <taxon>Colletotrichum destructivum species complex</taxon>
    </lineage>
</organism>